<keyword evidence="2" id="KW-1185">Reference proteome</keyword>
<dbReference type="STRING" id="1348612.A0A397HKI3"/>
<accession>A0A397HKI3</accession>
<evidence type="ECO:0000313" key="1">
    <source>
        <dbReference type="EMBL" id="RHZ60950.1"/>
    </source>
</evidence>
<sequence length="111" mass="13369">MAIKNFLMEKIKVELEDPRLWSNCAQTYIKINGKHVDADLVLLCKSGWRKAEELARNEEYRLAARELERLSRIVNRRPVKGVDWNTWERERNRYSEKHYQDMMLLKSMSLD</sequence>
<proteinExistence type="predicted"/>
<evidence type="ECO:0000313" key="2">
    <source>
        <dbReference type="Proteomes" id="UP000266861"/>
    </source>
</evidence>
<dbReference type="AlphaFoldDB" id="A0A397HKI3"/>
<reference evidence="1 2" key="1">
    <citation type="submission" date="2018-08" db="EMBL/GenBank/DDBJ databases">
        <title>Genome and evolution of the arbuscular mycorrhizal fungus Diversispora epigaea (formerly Glomus versiforme) and its bacterial endosymbionts.</title>
        <authorList>
            <person name="Sun X."/>
            <person name="Fei Z."/>
            <person name="Harrison M."/>
        </authorList>
    </citation>
    <scope>NUCLEOTIDE SEQUENCE [LARGE SCALE GENOMIC DNA]</scope>
    <source>
        <strain evidence="1 2">IT104</strain>
    </source>
</reference>
<protein>
    <submittedName>
        <fullName evidence="1">Uncharacterized protein</fullName>
    </submittedName>
</protein>
<name>A0A397HKI3_9GLOM</name>
<dbReference type="Proteomes" id="UP000266861">
    <property type="component" value="Unassembled WGS sequence"/>
</dbReference>
<dbReference type="EMBL" id="PQFF01000320">
    <property type="protein sequence ID" value="RHZ60950.1"/>
    <property type="molecule type" value="Genomic_DNA"/>
</dbReference>
<gene>
    <name evidence="1" type="ORF">Glove_350g131</name>
</gene>
<comment type="caution">
    <text evidence="1">The sequence shown here is derived from an EMBL/GenBank/DDBJ whole genome shotgun (WGS) entry which is preliminary data.</text>
</comment>
<dbReference type="OrthoDB" id="438641at2759"/>
<organism evidence="1 2">
    <name type="scientific">Diversispora epigaea</name>
    <dbReference type="NCBI Taxonomy" id="1348612"/>
    <lineage>
        <taxon>Eukaryota</taxon>
        <taxon>Fungi</taxon>
        <taxon>Fungi incertae sedis</taxon>
        <taxon>Mucoromycota</taxon>
        <taxon>Glomeromycotina</taxon>
        <taxon>Glomeromycetes</taxon>
        <taxon>Diversisporales</taxon>
        <taxon>Diversisporaceae</taxon>
        <taxon>Diversispora</taxon>
    </lineage>
</organism>